<evidence type="ECO:0008006" key="4">
    <source>
        <dbReference type="Google" id="ProtNLM"/>
    </source>
</evidence>
<dbReference type="EMBL" id="BOOZ01000004">
    <property type="protein sequence ID" value="GIJ07859.1"/>
    <property type="molecule type" value="Genomic_DNA"/>
</dbReference>
<accession>A0ABQ4HQD9</accession>
<sequence length="61" mass="6662">MRVMPRYLKVVYFLILLALVVLGFAWDSSLGLKVLVGALAVIPVVVADLISRHRRSGSPNA</sequence>
<dbReference type="Proteomes" id="UP000647017">
    <property type="component" value="Unassembled WGS sequence"/>
</dbReference>
<keyword evidence="1" id="KW-1133">Transmembrane helix</keyword>
<keyword evidence="1" id="KW-0472">Membrane</keyword>
<keyword evidence="1" id="KW-0812">Transmembrane</keyword>
<gene>
    <name evidence="2" type="ORF">Van01_10730</name>
</gene>
<name>A0ABQ4HQD9_9ACTN</name>
<feature type="transmembrane region" description="Helical" evidence="1">
    <location>
        <begin position="7"/>
        <end position="26"/>
    </location>
</feature>
<feature type="transmembrane region" description="Helical" evidence="1">
    <location>
        <begin position="32"/>
        <end position="50"/>
    </location>
</feature>
<proteinExistence type="predicted"/>
<comment type="caution">
    <text evidence="2">The sequence shown here is derived from an EMBL/GenBank/DDBJ whole genome shotgun (WGS) entry which is preliminary data.</text>
</comment>
<evidence type="ECO:0000313" key="2">
    <source>
        <dbReference type="EMBL" id="GIJ07859.1"/>
    </source>
</evidence>
<evidence type="ECO:0000313" key="3">
    <source>
        <dbReference type="Proteomes" id="UP000647017"/>
    </source>
</evidence>
<keyword evidence="3" id="KW-1185">Reference proteome</keyword>
<organism evidence="2 3">
    <name type="scientific">Micromonospora andamanensis</name>
    <dbReference type="NCBI Taxonomy" id="1287068"/>
    <lineage>
        <taxon>Bacteria</taxon>
        <taxon>Bacillati</taxon>
        <taxon>Actinomycetota</taxon>
        <taxon>Actinomycetes</taxon>
        <taxon>Micromonosporales</taxon>
        <taxon>Micromonosporaceae</taxon>
        <taxon>Micromonospora</taxon>
    </lineage>
</organism>
<evidence type="ECO:0000256" key="1">
    <source>
        <dbReference type="SAM" id="Phobius"/>
    </source>
</evidence>
<reference evidence="2 3" key="1">
    <citation type="submission" date="2021-01" db="EMBL/GenBank/DDBJ databases">
        <title>Whole genome shotgun sequence of Verrucosispora andamanensis NBRC 109075.</title>
        <authorList>
            <person name="Komaki H."/>
            <person name="Tamura T."/>
        </authorList>
    </citation>
    <scope>NUCLEOTIDE SEQUENCE [LARGE SCALE GENOMIC DNA]</scope>
    <source>
        <strain evidence="2 3">NBRC 109075</strain>
    </source>
</reference>
<protein>
    <recommendedName>
        <fullName evidence="4">DUF3099 domain-containing protein</fullName>
    </recommendedName>
</protein>